<protein>
    <submittedName>
        <fullName evidence="1">Uncharacterized protein</fullName>
    </submittedName>
</protein>
<dbReference type="AlphaFoldDB" id="W6QNJ8"/>
<organism evidence="1 2">
    <name type="scientific">Penicillium roqueforti (strain FM164)</name>
    <dbReference type="NCBI Taxonomy" id="1365484"/>
    <lineage>
        <taxon>Eukaryota</taxon>
        <taxon>Fungi</taxon>
        <taxon>Dikarya</taxon>
        <taxon>Ascomycota</taxon>
        <taxon>Pezizomycotina</taxon>
        <taxon>Eurotiomycetes</taxon>
        <taxon>Eurotiomycetidae</taxon>
        <taxon>Eurotiales</taxon>
        <taxon>Aspergillaceae</taxon>
        <taxon>Penicillium</taxon>
    </lineage>
</organism>
<reference evidence="1" key="1">
    <citation type="journal article" date="2014" name="Nat. Commun.">
        <title>Multiple recent horizontal transfers of a large genomic region in cheese making fungi.</title>
        <authorList>
            <person name="Cheeseman K."/>
            <person name="Ropars J."/>
            <person name="Renault P."/>
            <person name="Dupont J."/>
            <person name="Gouzy J."/>
            <person name="Branca A."/>
            <person name="Abraham A.L."/>
            <person name="Ceppi M."/>
            <person name="Conseiller E."/>
            <person name="Debuchy R."/>
            <person name="Malagnac F."/>
            <person name="Goarin A."/>
            <person name="Silar P."/>
            <person name="Lacoste S."/>
            <person name="Sallet E."/>
            <person name="Bensimon A."/>
            <person name="Giraud T."/>
            <person name="Brygoo Y."/>
        </authorList>
    </citation>
    <scope>NUCLEOTIDE SEQUENCE [LARGE SCALE GENOMIC DNA]</scope>
    <source>
        <strain evidence="1">FM164</strain>
    </source>
</reference>
<dbReference type="OrthoDB" id="4187154at2759"/>
<dbReference type="Proteomes" id="UP000030686">
    <property type="component" value="Unassembled WGS sequence"/>
</dbReference>
<evidence type="ECO:0000313" key="2">
    <source>
        <dbReference type="Proteomes" id="UP000030686"/>
    </source>
</evidence>
<proteinExistence type="predicted"/>
<dbReference type="EMBL" id="HG792022">
    <property type="protein sequence ID" value="CDM37960.1"/>
    <property type="molecule type" value="Genomic_DNA"/>
</dbReference>
<name>W6QNJ8_PENRF</name>
<dbReference type="STRING" id="1365484.W6QNJ8"/>
<evidence type="ECO:0000313" key="1">
    <source>
        <dbReference type="EMBL" id="CDM37960.1"/>
    </source>
</evidence>
<gene>
    <name evidence="1" type="ORF">PROQFM164_S08g000011</name>
</gene>
<sequence>MKRPVDLGHCDFELSPLRLHFSATAYFTEAATGTGPSLGHTTISFSQWIDLRTLWVSQAPQLELRLFVSFDPMIKAAEPAFATELVREIGLPEVWSGPGAHSMPGFGEYTSRIYELQYHATARELPRTKVPGAIALRPPETVSIGRAPEP</sequence>
<accession>W6QNJ8</accession>
<keyword evidence="2" id="KW-1185">Reference proteome</keyword>